<keyword evidence="20" id="KW-1185">Reference proteome</keyword>
<dbReference type="EMBL" id="AAZO01005141">
    <property type="status" value="NOT_ANNOTATED_CDS"/>
    <property type="molecule type" value="Genomic_DNA"/>
</dbReference>
<evidence type="ECO:0000256" key="16">
    <source>
        <dbReference type="SAM" id="Coils"/>
    </source>
</evidence>
<dbReference type="VEuPathDB" id="VectorBase:PHUM419700"/>
<evidence type="ECO:0000256" key="14">
    <source>
        <dbReference type="ARBA" id="ARBA00074682"/>
    </source>
</evidence>
<keyword evidence="8 15" id="KW-0406">Ion transport</keyword>
<keyword evidence="6 15" id="KW-0999">Mitochondrion inner membrane</keyword>
<keyword evidence="17" id="KW-0812">Transmembrane</keyword>
<evidence type="ECO:0000313" key="19">
    <source>
        <dbReference type="EnsemblMetazoa" id="PHUM419700-PA"/>
    </source>
</evidence>
<reference evidence="18" key="1">
    <citation type="submission" date="2007-04" db="EMBL/GenBank/DDBJ databases">
        <title>Annotation of Pediculus humanus corporis strain USDA.</title>
        <authorList>
            <person name="Kirkness E."/>
            <person name="Hannick L."/>
            <person name="Hass B."/>
            <person name="Bruggner R."/>
            <person name="Lawson D."/>
            <person name="Bidwell S."/>
            <person name="Joardar V."/>
            <person name="Caler E."/>
            <person name="Walenz B."/>
            <person name="Inman J."/>
            <person name="Schobel S."/>
            <person name="Galinsky K."/>
            <person name="Amedeo P."/>
            <person name="Strausberg R."/>
        </authorList>
    </citation>
    <scope>NUCLEOTIDE SEQUENCE</scope>
    <source>
        <strain evidence="18">USDA</strain>
    </source>
</reference>
<evidence type="ECO:0000256" key="13">
    <source>
        <dbReference type="ARBA" id="ARBA00064647"/>
    </source>
</evidence>
<evidence type="ECO:0000313" key="18">
    <source>
        <dbReference type="EMBL" id="EEB16342.1"/>
    </source>
</evidence>
<evidence type="ECO:0000256" key="15">
    <source>
        <dbReference type="RuleBase" id="RU367005"/>
    </source>
</evidence>
<name>E0VSI6_PEDHC</name>
<evidence type="ECO:0000256" key="6">
    <source>
        <dbReference type="ARBA" id="ARBA00022792"/>
    </source>
</evidence>
<dbReference type="GO" id="GO:0015986">
    <property type="term" value="P:proton motive force-driven ATP synthesis"/>
    <property type="evidence" value="ECO:0007669"/>
    <property type="project" value="InterPro"/>
</dbReference>
<dbReference type="Proteomes" id="UP000009046">
    <property type="component" value="Unassembled WGS sequence"/>
</dbReference>
<keyword evidence="11 15" id="KW-0066">ATP synthesis</keyword>
<evidence type="ECO:0000256" key="12">
    <source>
        <dbReference type="ARBA" id="ARBA00057306"/>
    </source>
</evidence>
<comment type="subunit">
    <text evidence="15">F-type ATPases have 2 components, CF(1) - the catalytic core - and CF(0) - the membrane proton channel. CF(1) and CF(0) have multiple subunits.</text>
</comment>
<sequence length="68" mass="8062">MSALQPVNVSPLIKGARWSFLIGGLIYGRLRYNYLMKKEQRRLDELERTRPEREAKLAEKLKKMREGK</sequence>
<feature type="transmembrane region" description="Helical" evidence="17">
    <location>
        <begin position="15"/>
        <end position="32"/>
    </location>
</feature>
<evidence type="ECO:0000256" key="7">
    <source>
        <dbReference type="ARBA" id="ARBA00022990"/>
    </source>
</evidence>
<evidence type="ECO:0000256" key="8">
    <source>
        <dbReference type="ARBA" id="ARBA00023065"/>
    </source>
</evidence>
<evidence type="ECO:0000256" key="5">
    <source>
        <dbReference type="ARBA" id="ARBA00022781"/>
    </source>
</evidence>
<evidence type="ECO:0000256" key="10">
    <source>
        <dbReference type="ARBA" id="ARBA00023136"/>
    </source>
</evidence>
<dbReference type="AlphaFoldDB" id="E0VSI6"/>
<dbReference type="PANTHER" id="PTHR12427:SF1">
    <property type="entry name" value="ATP SYNTHASE SUBUNIT E, MITOCHONDRIAL"/>
    <property type="match status" value="1"/>
</dbReference>
<accession>E0VSI6</accession>
<evidence type="ECO:0000256" key="3">
    <source>
        <dbReference type="ARBA" id="ARBA00022448"/>
    </source>
</evidence>
<evidence type="ECO:0000256" key="1">
    <source>
        <dbReference type="ARBA" id="ARBA00004273"/>
    </source>
</evidence>
<proteinExistence type="inferred from homology"/>
<reference evidence="18" key="2">
    <citation type="submission" date="2007-04" db="EMBL/GenBank/DDBJ databases">
        <title>The genome of the human body louse.</title>
        <authorList>
            <consortium name="The Human Body Louse Genome Consortium"/>
            <person name="Kirkness E."/>
            <person name="Walenz B."/>
            <person name="Hass B."/>
            <person name="Bruggner R."/>
            <person name="Strausberg R."/>
        </authorList>
    </citation>
    <scope>NUCLEOTIDE SEQUENCE</scope>
    <source>
        <strain evidence="18">USDA</strain>
    </source>
</reference>
<keyword evidence="5 15" id="KW-0375">Hydrogen ion transport</keyword>
<comment type="similarity">
    <text evidence="2 15">Belongs to the ATPase e subunit family.</text>
</comment>
<keyword evidence="10 17" id="KW-0472">Membrane</keyword>
<keyword evidence="16" id="KW-0175">Coiled coil</keyword>
<keyword evidence="17" id="KW-1133">Transmembrane helix</keyword>
<evidence type="ECO:0000256" key="9">
    <source>
        <dbReference type="ARBA" id="ARBA00023128"/>
    </source>
</evidence>
<dbReference type="PANTHER" id="PTHR12427">
    <property type="entry name" value="ATP SYNTHASE E CHAIN, MITOCHONDRIAL"/>
    <property type="match status" value="1"/>
</dbReference>
<evidence type="ECO:0000313" key="20">
    <source>
        <dbReference type="Proteomes" id="UP000009046"/>
    </source>
</evidence>
<keyword evidence="7" id="KW-0007">Acetylation</keyword>
<dbReference type="Pfam" id="PF05680">
    <property type="entry name" value="ATP-synt_E"/>
    <property type="match status" value="1"/>
</dbReference>
<dbReference type="EnsemblMetazoa" id="PHUM419700-RA">
    <property type="protein sequence ID" value="PHUM419700-PA"/>
    <property type="gene ID" value="PHUM419700"/>
</dbReference>
<evidence type="ECO:0000256" key="4">
    <source>
        <dbReference type="ARBA" id="ARBA00022547"/>
    </source>
</evidence>
<evidence type="ECO:0000256" key="2">
    <source>
        <dbReference type="ARBA" id="ARBA00007333"/>
    </source>
</evidence>
<protein>
    <recommendedName>
        <fullName evidence="14 15">ATP synthase F(0) complex subunit e, mitochondrial</fullName>
    </recommendedName>
</protein>
<dbReference type="OrthoDB" id="9982108at2759"/>
<keyword evidence="3 15" id="KW-0813">Transport</keyword>
<reference evidence="19" key="3">
    <citation type="submission" date="2021-02" db="UniProtKB">
        <authorList>
            <consortium name="EnsemblMetazoa"/>
        </authorList>
    </citation>
    <scope>IDENTIFICATION</scope>
    <source>
        <strain evidence="19">USDA</strain>
    </source>
</reference>
<dbReference type="GO" id="GO:0045259">
    <property type="term" value="C:proton-transporting ATP synthase complex"/>
    <property type="evidence" value="ECO:0007669"/>
    <property type="project" value="UniProtKB-UniRule"/>
</dbReference>
<keyword evidence="9 15" id="KW-0496">Mitochondrion</keyword>
<dbReference type="EMBL" id="DS235751">
    <property type="protein sequence ID" value="EEB16342.1"/>
    <property type="molecule type" value="Genomic_DNA"/>
</dbReference>
<dbReference type="HOGENOM" id="CLU_180903_1_0_1"/>
<dbReference type="STRING" id="121224.E0VSI6"/>
<dbReference type="GeneID" id="8234459"/>
<organism>
    <name type="scientific">Pediculus humanus subsp. corporis</name>
    <name type="common">Body louse</name>
    <dbReference type="NCBI Taxonomy" id="121224"/>
    <lineage>
        <taxon>Eukaryota</taxon>
        <taxon>Metazoa</taxon>
        <taxon>Ecdysozoa</taxon>
        <taxon>Arthropoda</taxon>
        <taxon>Hexapoda</taxon>
        <taxon>Insecta</taxon>
        <taxon>Pterygota</taxon>
        <taxon>Neoptera</taxon>
        <taxon>Paraneoptera</taxon>
        <taxon>Psocodea</taxon>
        <taxon>Troctomorpha</taxon>
        <taxon>Phthiraptera</taxon>
        <taxon>Anoplura</taxon>
        <taxon>Pediculidae</taxon>
        <taxon>Pediculus</taxon>
    </lineage>
</organism>
<evidence type="ECO:0000256" key="17">
    <source>
        <dbReference type="SAM" id="Phobius"/>
    </source>
</evidence>
<keyword evidence="4 15" id="KW-0138">CF(0)</keyword>
<feature type="coiled-coil region" evidence="16">
    <location>
        <begin position="29"/>
        <end position="63"/>
    </location>
</feature>
<dbReference type="RefSeq" id="XP_002429080.1">
    <property type="nucleotide sequence ID" value="XM_002429035.1"/>
</dbReference>
<dbReference type="eggNOG" id="KOG4326">
    <property type="taxonomic scope" value="Eukaryota"/>
</dbReference>
<evidence type="ECO:0000256" key="11">
    <source>
        <dbReference type="ARBA" id="ARBA00023310"/>
    </source>
</evidence>
<dbReference type="InParanoid" id="E0VSI6"/>
<dbReference type="GO" id="GO:0015078">
    <property type="term" value="F:proton transmembrane transporter activity"/>
    <property type="evidence" value="ECO:0007669"/>
    <property type="project" value="InterPro"/>
</dbReference>
<dbReference type="KEGG" id="phu:Phum_PHUM419700"/>
<comment type="subunit">
    <text evidence="13">Component of the ATP synthase complex composed at least of ATP5F1A/subunit alpha, ATP5F1B/subunit beta, ATP5MC1/subunit c (homooctomer), MT-ATP6/subunit a, MT-ATP8/subunit 8, ATP5ME/subunit e, ATP5MF/subunit f, ATP5MG/subunit g, ATP5MK/subunit k, ATP5MJ/subunit j, ATP5F1C/subunit gamma, ATP5F1D/subunit delta, ATP5F1E/subunit epsilon, ATP5PF/subunit F6, ATP5PB/subunit b, ATP5PD/subunit d, ATP5PO/subunit OSCP. ATP synthase complex consists of a soluble F(1) head domain (subunits alpha(3) and beta(3)) - the catalytic core - and a membrane F(0) domain - the membrane proton channel (subunits c, a, 8, e, f, g, k and j). These two domains are linked by a central stalk (subunits gamma, delta, and epsilon) rotating inside the F1 region and a stationary peripheral stalk (subunits F6, b, d, and OSCP).</text>
</comment>
<dbReference type="FunCoup" id="E0VSI6">
    <property type="interactions" value="773"/>
</dbReference>
<gene>
    <name evidence="19" type="primary">8234459</name>
    <name evidence="18" type="ORF">Phum_PHUM419700</name>
</gene>
<dbReference type="GO" id="GO:0005743">
    <property type="term" value="C:mitochondrial inner membrane"/>
    <property type="evidence" value="ECO:0007669"/>
    <property type="project" value="UniProtKB-SubCell"/>
</dbReference>
<comment type="function">
    <text evidence="12 15">Subunit e, of the mitochondrial membrane ATP synthase complex (F(1)F(0) ATP synthase or Complex V) that produces ATP from ADP in the presence of a proton gradient across the membrane which is generated by electron transport complexes of the respiratory chain. ATP synthase complex consist of a soluble F(1) head domain - the catalytic core - and a membrane F(1) domain - the membrane proton channel. These two domains are linked by a central stalk rotating inside the F(1) region and a stationary peripheral stalk. During catalysis, ATP synthesis in the catalytic domain of F(1) is coupled via a rotary mechanism of the central stalk subunits to proton translocation. In vivo, can only synthesize ATP although its ATP hydrolase activity can be activated artificially in vitro. Part of the complex F(0) domain.</text>
</comment>
<dbReference type="InterPro" id="IPR008386">
    <property type="entry name" value="ATP_synth_F0_esu_mt"/>
</dbReference>
<dbReference type="CTD" id="8234459"/>
<comment type="subcellular location">
    <subcellularLocation>
        <location evidence="1 15">Mitochondrion inner membrane</location>
    </subcellularLocation>
</comment>